<proteinExistence type="predicted"/>
<protein>
    <submittedName>
        <fullName evidence="7">O-linked N-acetylglucosamine transferase, SPINDLY family protein</fullName>
    </submittedName>
</protein>
<dbReference type="Pfam" id="PF13844">
    <property type="entry name" value="Glyco_transf_41"/>
    <property type="match status" value="2"/>
</dbReference>
<gene>
    <name evidence="7" type="ORF">DCF19_06445</name>
</gene>
<dbReference type="PANTHER" id="PTHR44835">
    <property type="entry name" value="UDP-N-ACETYLGLUCOSAMINE--PEPTIDE N-ACETYLGLUCOSAMINYLTRANSFERASE SPINDLY-RELATED"/>
    <property type="match status" value="1"/>
</dbReference>
<dbReference type="Pfam" id="PF13432">
    <property type="entry name" value="TPR_16"/>
    <property type="match status" value="1"/>
</dbReference>
<evidence type="ECO:0000256" key="2">
    <source>
        <dbReference type="ARBA" id="ARBA00022676"/>
    </source>
</evidence>
<dbReference type="InterPro" id="IPR051939">
    <property type="entry name" value="Glycosyltr_41/O-GlcNAc_trsf"/>
</dbReference>
<keyword evidence="2" id="KW-0328">Glycosyltransferase</keyword>
<evidence type="ECO:0000313" key="7">
    <source>
        <dbReference type="EMBL" id="PZO42753.1"/>
    </source>
</evidence>
<dbReference type="InterPro" id="IPR029489">
    <property type="entry name" value="OGT/SEC/SPY_C"/>
</dbReference>
<feature type="domain" description="O-GlcNAc transferase C-terminal" evidence="6">
    <location>
        <begin position="210"/>
        <end position="396"/>
    </location>
</feature>
<comment type="caution">
    <text evidence="7">The sequence shown here is derived from an EMBL/GenBank/DDBJ whole genome shotgun (WGS) entry which is preliminary data.</text>
</comment>
<dbReference type="PANTHER" id="PTHR44835:SF1">
    <property type="entry name" value="PROTEIN O-GLCNAC TRANSFERASE"/>
    <property type="match status" value="1"/>
</dbReference>
<dbReference type="AlphaFoldDB" id="A0A2W4WCE5"/>
<accession>A0A2W4WCE5</accession>
<dbReference type="GO" id="GO:0016757">
    <property type="term" value="F:glycosyltransferase activity"/>
    <property type="evidence" value="ECO:0007669"/>
    <property type="project" value="UniProtKB-KW"/>
</dbReference>
<dbReference type="Proteomes" id="UP000249467">
    <property type="component" value="Unassembled WGS sequence"/>
</dbReference>
<name>A0A2W4WCE5_9CYAN</name>
<evidence type="ECO:0000259" key="6">
    <source>
        <dbReference type="Pfam" id="PF13844"/>
    </source>
</evidence>
<keyword evidence="4" id="KW-0677">Repeat</keyword>
<evidence type="ECO:0000313" key="8">
    <source>
        <dbReference type="Proteomes" id="UP000249467"/>
    </source>
</evidence>
<dbReference type="SUPFAM" id="SSF48452">
    <property type="entry name" value="TPR-like"/>
    <property type="match status" value="1"/>
</dbReference>
<evidence type="ECO:0000256" key="4">
    <source>
        <dbReference type="ARBA" id="ARBA00022737"/>
    </source>
</evidence>
<dbReference type="Gene3D" id="3.40.50.2000">
    <property type="entry name" value="Glycogen Phosphorylase B"/>
    <property type="match status" value="1"/>
</dbReference>
<sequence length="607" mass="69977">MDKAYELFNHGQYPDAATLYEEAIELEPDVKSHYWYLGLCLLFQGQLEDAQITWWITIDESDSSKNEFVEFLRKIATDIGLNLNRFDMAASILEAGIGLELENIYLLTDLARFYALSMRHAECIEVAKQYRELAQDLPNQVFANHLILHSLLSGGNQWQEIFALADSQIELLRLLIQENLTNLTSAERNRLFIATFFLPYIKDDPAKNRTLQNQLAKVCQNNLQSLSTFLPTESPKNNPEKRPLKIGYLSHCLRKHSVGWLSRWIFKHHNREQFNIHAYFLFDKPEGTDSVREFIAGHCDKSYKLGHDATAIAKQIQEDQIDILVDLDSITLDISCEVMALKPAHVQVTWLGLDASGIPTIDYFIADPYVLPENAQDYYSERIWRLPSTYIAVDSFEVLFPTIHRSHLHIPTDAVVYLSSQAGYKRHPDNIKLQMQIIKSVPNSYLLIKGLSEQEGIRNFFTDIAISEGINRDRLIFLPQVNTEAEHRANLAIADIILDTYPYNGATTTMEALWMCIPLVTRVGEQFAARNSYTMMINAGITEGIAWSDQEYIDWGIRLGRDESLRKQVFWKLKESRKTAPLWDAEKFTRDMESAYQQMWDIYVKPK</sequence>
<dbReference type="EMBL" id="QBML01000006">
    <property type="protein sequence ID" value="PZO42753.1"/>
    <property type="molecule type" value="Genomic_DNA"/>
</dbReference>
<keyword evidence="3 7" id="KW-0808">Transferase</keyword>
<reference evidence="7 8" key="1">
    <citation type="submission" date="2018-04" db="EMBL/GenBank/DDBJ databases">
        <authorList>
            <person name="Go L.Y."/>
            <person name="Mitchell J.A."/>
        </authorList>
    </citation>
    <scope>NUCLEOTIDE SEQUENCE [LARGE SCALE GENOMIC DNA]</scope>
    <source>
        <strain evidence="7">ULC066bin1</strain>
    </source>
</reference>
<comment type="pathway">
    <text evidence="1">Protein modification; protein glycosylation.</text>
</comment>
<dbReference type="Gene3D" id="1.25.40.10">
    <property type="entry name" value="Tetratricopeptide repeat domain"/>
    <property type="match status" value="1"/>
</dbReference>
<evidence type="ECO:0000256" key="5">
    <source>
        <dbReference type="ARBA" id="ARBA00022803"/>
    </source>
</evidence>
<dbReference type="Gene3D" id="3.40.50.11380">
    <property type="match status" value="1"/>
</dbReference>
<organism evidence="7 8">
    <name type="scientific">Pseudanabaena frigida</name>
    <dbReference type="NCBI Taxonomy" id="945775"/>
    <lineage>
        <taxon>Bacteria</taxon>
        <taxon>Bacillati</taxon>
        <taxon>Cyanobacteriota</taxon>
        <taxon>Cyanophyceae</taxon>
        <taxon>Pseudanabaenales</taxon>
        <taxon>Pseudanabaenaceae</taxon>
        <taxon>Pseudanabaena</taxon>
    </lineage>
</organism>
<keyword evidence="5" id="KW-0802">TPR repeat</keyword>
<evidence type="ECO:0000256" key="3">
    <source>
        <dbReference type="ARBA" id="ARBA00022679"/>
    </source>
</evidence>
<evidence type="ECO:0000256" key="1">
    <source>
        <dbReference type="ARBA" id="ARBA00004922"/>
    </source>
</evidence>
<feature type="domain" description="O-GlcNAc transferase C-terminal" evidence="6">
    <location>
        <begin position="404"/>
        <end position="592"/>
    </location>
</feature>
<dbReference type="InterPro" id="IPR011990">
    <property type="entry name" value="TPR-like_helical_dom_sf"/>
</dbReference>
<dbReference type="SUPFAM" id="SSF53756">
    <property type="entry name" value="UDP-Glycosyltransferase/glycogen phosphorylase"/>
    <property type="match status" value="1"/>
</dbReference>
<reference evidence="7 8" key="2">
    <citation type="submission" date="2018-06" db="EMBL/GenBank/DDBJ databases">
        <title>Metagenomic assembly of (sub)arctic Cyanobacteria and their associated microbiome from non-axenic cultures.</title>
        <authorList>
            <person name="Baurain D."/>
        </authorList>
    </citation>
    <scope>NUCLEOTIDE SEQUENCE [LARGE SCALE GENOMIC DNA]</scope>
    <source>
        <strain evidence="7">ULC066bin1</strain>
    </source>
</reference>